<sequence>MRPQALGATCVIRHLRRYLFFPALLLLLLISSAFAASPRINYLLYCSGCHRPTGEGNPPNVPTLHNELGEMLAVSEMRSYLVRIPGASQAPIDDADLTAVINWVLTEFNTETLPSGFQYFNVDEVTMARKKVLADPLKYRKKYWKNYGE</sequence>
<protein>
    <recommendedName>
        <fullName evidence="3">Cytochrome C</fullName>
    </recommendedName>
</protein>
<name>A0A2A5ASS1_9GAMM</name>
<dbReference type="EMBL" id="NVVJ01000063">
    <property type="protein sequence ID" value="PCJ22384.1"/>
    <property type="molecule type" value="Genomic_DNA"/>
</dbReference>
<gene>
    <name evidence="1" type="ORF">COA96_14640</name>
</gene>
<evidence type="ECO:0000313" key="1">
    <source>
        <dbReference type="EMBL" id="PCJ22384.1"/>
    </source>
</evidence>
<evidence type="ECO:0000313" key="2">
    <source>
        <dbReference type="Proteomes" id="UP000218327"/>
    </source>
</evidence>
<accession>A0A2A5ASS1</accession>
<dbReference type="Proteomes" id="UP000218327">
    <property type="component" value="Unassembled WGS sequence"/>
</dbReference>
<dbReference type="Gene3D" id="1.10.760.10">
    <property type="entry name" value="Cytochrome c-like domain"/>
    <property type="match status" value="1"/>
</dbReference>
<evidence type="ECO:0008006" key="3">
    <source>
        <dbReference type="Google" id="ProtNLM"/>
    </source>
</evidence>
<comment type="caution">
    <text evidence="1">The sequence shown here is derived from an EMBL/GenBank/DDBJ whole genome shotgun (WGS) entry which is preliminary data.</text>
</comment>
<organism evidence="1 2">
    <name type="scientific">SAR86 cluster bacterium</name>
    <dbReference type="NCBI Taxonomy" id="2030880"/>
    <lineage>
        <taxon>Bacteria</taxon>
        <taxon>Pseudomonadati</taxon>
        <taxon>Pseudomonadota</taxon>
        <taxon>Gammaproteobacteria</taxon>
        <taxon>SAR86 cluster</taxon>
    </lineage>
</organism>
<dbReference type="AlphaFoldDB" id="A0A2A5ASS1"/>
<dbReference type="InterPro" id="IPR036909">
    <property type="entry name" value="Cyt_c-like_dom_sf"/>
</dbReference>
<dbReference type="GO" id="GO:0020037">
    <property type="term" value="F:heme binding"/>
    <property type="evidence" value="ECO:0007669"/>
    <property type="project" value="InterPro"/>
</dbReference>
<reference evidence="2" key="1">
    <citation type="submission" date="2017-08" db="EMBL/GenBank/DDBJ databases">
        <title>A dynamic microbial community with high functional redundancy inhabits the cold, oxic subseafloor aquifer.</title>
        <authorList>
            <person name="Tully B.J."/>
            <person name="Wheat C.G."/>
            <person name="Glazer B.T."/>
            <person name="Huber J.A."/>
        </authorList>
    </citation>
    <scope>NUCLEOTIDE SEQUENCE [LARGE SCALE GENOMIC DNA]</scope>
</reference>
<dbReference type="SUPFAM" id="SSF46626">
    <property type="entry name" value="Cytochrome c"/>
    <property type="match status" value="1"/>
</dbReference>
<proteinExistence type="predicted"/>
<dbReference type="GO" id="GO:0009055">
    <property type="term" value="F:electron transfer activity"/>
    <property type="evidence" value="ECO:0007669"/>
    <property type="project" value="InterPro"/>
</dbReference>